<evidence type="ECO:0000256" key="1">
    <source>
        <dbReference type="ARBA" id="ARBA00006787"/>
    </source>
</evidence>
<evidence type="ECO:0000256" key="3">
    <source>
        <dbReference type="ARBA" id="ARBA00023002"/>
    </source>
</evidence>
<feature type="binding site" evidence="5">
    <location>
        <position position="219"/>
    </location>
    <ligand>
        <name>Fe cation</name>
        <dbReference type="ChEBI" id="CHEBI:24875"/>
        <note>catalytic</note>
    </ligand>
</feature>
<dbReference type="KEGG" id="osg:BST96_17295"/>
<feature type="binding site" evidence="5">
    <location>
        <position position="168"/>
    </location>
    <ligand>
        <name>Fe cation</name>
        <dbReference type="ChEBI" id="CHEBI:24875"/>
        <note>catalytic</note>
    </ligand>
</feature>
<dbReference type="STRING" id="716816.BST96_17295"/>
<reference evidence="6 7" key="1">
    <citation type="submission" date="2016-11" db="EMBL/GenBank/DDBJ databases">
        <title>Trade-off between light-utilization and light-protection in marine flavobacteria.</title>
        <authorList>
            <person name="Kumagai Y."/>
        </authorList>
    </citation>
    <scope>NUCLEOTIDE SEQUENCE [LARGE SCALE GENOMIC DNA]</scope>
    <source>
        <strain evidence="6 7">NBRC 107125</strain>
    </source>
</reference>
<dbReference type="Pfam" id="PF03055">
    <property type="entry name" value="RPE65"/>
    <property type="match status" value="1"/>
</dbReference>
<evidence type="ECO:0000313" key="7">
    <source>
        <dbReference type="Proteomes" id="UP000193450"/>
    </source>
</evidence>
<comment type="cofactor">
    <cofactor evidence="5">
        <name>Fe(2+)</name>
        <dbReference type="ChEBI" id="CHEBI:29033"/>
    </cofactor>
    <text evidence="5">Binds 1 Fe(2+) ion per subunit.</text>
</comment>
<evidence type="ECO:0000313" key="6">
    <source>
        <dbReference type="EMBL" id="ARN75708.1"/>
    </source>
</evidence>
<dbReference type="AlphaFoldDB" id="A0A1X9NCD0"/>
<dbReference type="PANTHER" id="PTHR10543:SF89">
    <property type="entry name" value="CAROTENOID 9,10(9',10')-CLEAVAGE DIOXYGENASE 1"/>
    <property type="match status" value="1"/>
</dbReference>
<keyword evidence="4 5" id="KW-0408">Iron</keyword>
<evidence type="ECO:0000256" key="4">
    <source>
        <dbReference type="ARBA" id="ARBA00023004"/>
    </source>
</evidence>
<gene>
    <name evidence="6" type="ORF">BST96_17295</name>
</gene>
<keyword evidence="2 5" id="KW-0479">Metal-binding</keyword>
<dbReference type="EMBL" id="CP019343">
    <property type="protein sequence ID" value="ARN75708.1"/>
    <property type="molecule type" value="Genomic_DNA"/>
</dbReference>
<protein>
    <submittedName>
        <fullName evidence="6">Uncharacterized protein</fullName>
    </submittedName>
</protein>
<proteinExistence type="inferred from homology"/>
<comment type="similarity">
    <text evidence="1">Belongs to the carotenoid oxygenase family.</text>
</comment>
<dbReference type="GO" id="GO:0010436">
    <property type="term" value="F:carotenoid dioxygenase activity"/>
    <property type="evidence" value="ECO:0007669"/>
    <property type="project" value="TreeGrafter"/>
</dbReference>
<dbReference type="PANTHER" id="PTHR10543">
    <property type="entry name" value="BETA-CAROTENE DIOXYGENASE"/>
    <property type="match status" value="1"/>
</dbReference>
<keyword evidence="7" id="KW-1185">Reference proteome</keyword>
<dbReference type="RefSeq" id="WP_085759898.1">
    <property type="nucleotide sequence ID" value="NZ_CP019343.1"/>
</dbReference>
<name>A0A1X9NCD0_9GAMM</name>
<dbReference type="InterPro" id="IPR004294">
    <property type="entry name" value="Carotenoid_Oase"/>
</dbReference>
<feature type="binding site" evidence="5">
    <location>
        <position position="283"/>
    </location>
    <ligand>
        <name>Fe cation</name>
        <dbReference type="ChEBI" id="CHEBI:24875"/>
        <note>catalytic</note>
    </ligand>
</feature>
<sequence length="483" mass="54306">MEPWPDNAFLQGYYEPLTAECTAPDLIIEGEIPKDLNGTFYRNGPNPQFPPQNEYHFFTGDGMVHAFEFNNGKVSHKNRWARTERFKIERKLGGSYFSGMNPLETDPKLLNFVLTDKEGVANTSIIYHGGRLLLLEEGHLPFEMDPDTLESEGAWNYYGKLNTVMTAHPKVDPVTGELVAFCYMATGPFSEDLGYYKIDKDGHLTEYHTFQTPYSAMVHDFVVTENFVIFPILPIAGSMDRAMVGGPPFAWEPEKGAKIGVMPRNGTPEEMQWIECDPCYVFHFANGYEKDGKIIIDACHFDSPPLFPMADGTPTEANIHPRMNRWEITMDGNTPTAITQNYTAPESVSGEFPVIDPRYAMREYEHTWFTSTDRTKPAKIPDSDYVYNAIVHFNVKTNEVDSYAFEHGYVSEPMFVPVEGGAEGEGYVISCVYDDSTNMSDLCVFDAQNIKAGPIGKAKVSHRVPVCFHGTWKPAETYTPAGV</sequence>
<keyword evidence="3" id="KW-0560">Oxidoreductase</keyword>
<evidence type="ECO:0000256" key="2">
    <source>
        <dbReference type="ARBA" id="ARBA00022723"/>
    </source>
</evidence>
<dbReference type="Proteomes" id="UP000193450">
    <property type="component" value="Chromosome"/>
</dbReference>
<dbReference type="GO" id="GO:0046872">
    <property type="term" value="F:metal ion binding"/>
    <property type="evidence" value="ECO:0007669"/>
    <property type="project" value="UniProtKB-KW"/>
</dbReference>
<evidence type="ECO:0000256" key="5">
    <source>
        <dbReference type="PIRSR" id="PIRSR604294-1"/>
    </source>
</evidence>
<feature type="binding site" evidence="5">
    <location>
        <position position="469"/>
    </location>
    <ligand>
        <name>Fe cation</name>
        <dbReference type="ChEBI" id="CHEBI:24875"/>
        <note>catalytic</note>
    </ligand>
</feature>
<dbReference type="GO" id="GO:0016121">
    <property type="term" value="P:carotene catabolic process"/>
    <property type="evidence" value="ECO:0007669"/>
    <property type="project" value="TreeGrafter"/>
</dbReference>
<organism evidence="6 7">
    <name type="scientific">Oceanicoccus sagamiensis</name>
    <dbReference type="NCBI Taxonomy" id="716816"/>
    <lineage>
        <taxon>Bacteria</taxon>
        <taxon>Pseudomonadati</taxon>
        <taxon>Pseudomonadota</taxon>
        <taxon>Gammaproteobacteria</taxon>
        <taxon>Cellvibrionales</taxon>
        <taxon>Spongiibacteraceae</taxon>
        <taxon>Oceanicoccus</taxon>
    </lineage>
</organism>
<accession>A0A1X9NCD0</accession>
<dbReference type="OrthoDB" id="6636843at2"/>